<proteinExistence type="predicted"/>
<evidence type="ECO:0000313" key="3">
    <source>
        <dbReference type="Proteomes" id="UP000005459"/>
    </source>
</evidence>
<dbReference type="RefSeq" id="WP_007191686.1">
    <property type="nucleotide sequence ID" value="NZ_AFWV01000002.1"/>
</dbReference>
<evidence type="ECO:0000313" key="2">
    <source>
        <dbReference type="EMBL" id="EGV20133.1"/>
    </source>
</evidence>
<reference evidence="2 3" key="1">
    <citation type="submission" date="2011-06" db="EMBL/GenBank/DDBJ databases">
        <title>The draft genome of Thiocapsa marina 5811.</title>
        <authorList>
            <consortium name="US DOE Joint Genome Institute (JGI-PGF)"/>
            <person name="Lucas S."/>
            <person name="Han J."/>
            <person name="Cheng J.-F."/>
            <person name="Goodwin L."/>
            <person name="Pitluck S."/>
            <person name="Peters L."/>
            <person name="Land M.L."/>
            <person name="Hauser L."/>
            <person name="Vogl K."/>
            <person name="Liu Z."/>
            <person name="Imhoff J."/>
            <person name="Thiel V."/>
            <person name="Frigaard N.-U."/>
            <person name="Bryant D."/>
            <person name="Woyke T.J."/>
        </authorList>
    </citation>
    <scope>NUCLEOTIDE SEQUENCE [LARGE SCALE GENOMIC DNA]</scope>
    <source>
        <strain evidence="2 3">5811</strain>
    </source>
</reference>
<dbReference type="Proteomes" id="UP000005459">
    <property type="component" value="Unassembled WGS sequence"/>
</dbReference>
<feature type="signal peptide" evidence="1">
    <location>
        <begin position="1"/>
        <end position="21"/>
    </location>
</feature>
<protein>
    <submittedName>
        <fullName evidence="2">Uncharacterized protein</fullName>
    </submittedName>
</protein>
<name>F9U7A7_9GAMM</name>
<gene>
    <name evidence="2" type="ORF">ThimaDRAFT_0809</name>
</gene>
<dbReference type="STRING" id="768671.ThimaDRAFT_0809"/>
<keyword evidence="3" id="KW-1185">Reference proteome</keyword>
<keyword evidence="1" id="KW-0732">Signal</keyword>
<organism evidence="2 3">
    <name type="scientific">Thiocapsa marina 5811</name>
    <dbReference type="NCBI Taxonomy" id="768671"/>
    <lineage>
        <taxon>Bacteria</taxon>
        <taxon>Pseudomonadati</taxon>
        <taxon>Pseudomonadota</taxon>
        <taxon>Gammaproteobacteria</taxon>
        <taxon>Chromatiales</taxon>
        <taxon>Chromatiaceae</taxon>
        <taxon>Thiocapsa</taxon>
    </lineage>
</organism>
<dbReference type="AlphaFoldDB" id="F9U7A7"/>
<feature type="chain" id="PRO_5003394257" evidence="1">
    <location>
        <begin position="22"/>
        <end position="99"/>
    </location>
</feature>
<evidence type="ECO:0000256" key="1">
    <source>
        <dbReference type="SAM" id="SignalP"/>
    </source>
</evidence>
<accession>F9U7A7</accession>
<dbReference type="EMBL" id="AFWV01000002">
    <property type="protein sequence ID" value="EGV20133.1"/>
    <property type="molecule type" value="Genomic_DNA"/>
</dbReference>
<sequence length="99" mass="10831">MITWSLGLLLITLCVVTNAQATEDQSMGLFVNLSTSQTATAGHAMHFASNMLERGHPVVFFLNHQAVACGFRLRGLRRRCARSAGCPKGAQDWIPVYPI</sequence>